<evidence type="ECO:0000313" key="6">
    <source>
        <dbReference type="Proteomes" id="UP000236641"/>
    </source>
</evidence>
<dbReference type="AlphaFoldDB" id="A0A2K1DY96"/>
<keyword evidence="4" id="KW-0482">Metalloprotease</keyword>
<proteinExistence type="predicted"/>
<evidence type="ECO:0000256" key="3">
    <source>
        <dbReference type="ARBA" id="ARBA00022801"/>
    </source>
</evidence>
<evidence type="ECO:0000256" key="2">
    <source>
        <dbReference type="ARBA" id="ARBA00022670"/>
    </source>
</evidence>
<dbReference type="GO" id="GO:0006508">
    <property type="term" value="P:proteolysis"/>
    <property type="evidence" value="ECO:0007669"/>
    <property type="project" value="UniProtKB-KW"/>
</dbReference>
<gene>
    <name evidence="5" type="ORF">C1T31_08385</name>
</gene>
<comment type="caution">
    <text evidence="5">The sequence shown here is derived from an EMBL/GenBank/DDBJ whole genome shotgun (WGS) entry which is preliminary data.</text>
</comment>
<dbReference type="GO" id="GO:0080164">
    <property type="term" value="P:regulation of nitric oxide metabolic process"/>
    <property type="evidence" value="ECO:0007669"/>
    <property type="project" value="TreeGrafter"/>
</dbReference>
<dbReference type="GO" id="GO:0008237">
    <property type="term" value="F:metallopeptidase activity"/>
    <property type="evidence" value="ECO:0007669"/>
    <property type="project" value="UniProtKB-KW"/>
</dbReference>
<dbReference type="InterPro" id="IPR012548">
    <property type="entry name" value="MATCAP"/>
</dbReference>
<name>A0A2K1DY96_9FLAO</name>
<dbReference type="EMBL" id="POWF01000004">
    <property type="protein sequence ID" value="PNQ73004.1"/>
    <property type="molecule type" value="Genomic_DNA"/>
</dbReference>
<organism evidence="5 6">
    <name type="scientific">Hanstruepera neustonica</name>
    <dbReference type="NCBI Taxonomy" id="1445657"/>
    <lineage>
        <taxon>Bacteria</taxon>
        <taxon>Pseudomonadati</taxon>
        <taxon>Bacteroidota</taxon>
        <taxon>Flavobacteriia</taxon>
        <taxon>Flavobacteriales</taxon>
        <taxon>Flavobacteriaceae</taxon>
        <taxon>Hanstruepera</taxon>
    </lineage>
</organism>
<dbReference type="Pfam" id="PF08014">
    <property type="entry name" value="MATCAP"/>
    <property type="match status" value="1"/>
</dbReference>
<keyword evidence="6" id="KW-1185">Reference proteome</keyword>
<sequence>MISDKLIEKHQHLFDIDANLNRLVKKIELLNYINPLNIESEKKQFFASKYQYEPQFKYPKIKFNGYKLHRLFFSQRLERIENDIIRKLYEDVIYEYSGLIECIETINLGRKFYFNSLKSFGTPTERDIENAKFILRFDDGDFDEDMLPMYTVEEAKAFFEDYSKRYDFEYNLKFSTNISAAAMVQNNSQTLLLRKNHKFSLNQLKVLTNHEIGVHMVTTFNAINQPLKIFSNGFPNNVETQEGLAVYSEYMSGCLTIERLKELAYRVIAVDTLNKGYNFSDTFDLLYNQYKLNRNKAFTITLRVHRGGGFTKDHLYLSGINKVYKYAKEDGDLDILLTGKVSLEYKDSILELQKLGLAHTSKYYTDSYLTNDNSNKNLDFILKSLK</sequence>
<keyword evidence="2" id="KW-0645">Protease</keyword>
<evidence type="ECO:0000256" key="4">
    <source>
        <dbReference type="ARBA" id="ARBA00023049"/>
    </source>
</evidence>
<evidence type="ECO:0000313" key="5">
    <source>
        <dbReference type="EMBL" id="PNQ73004.1"/>
    </source>
</evidence>
<protein>
    <submittedName>
        <fullName evidence="5">DUF1704 domain-containing protein</fullName>
    </submittedName>
</protein>
<dbReference type="RefSeq" id="WP_103052043.1">
    <property type="nucleotide sequence ID" value="NZ_POWF01000004.1"/>
</dbReference>
<accession>A0A2K1DY96</accession>
<reference evidence="5 6" key="1">
    <citation type="submission" date="2018-01" db="EMBL/GenBank/DDBJ databases">
        <title>The draft genome of Hanstruepera neustonica JCM19743.</title>
        <authorList>
            <person name="He R.-H."/>
            <person name="Du Z.-J."/>
        </authorList>
    </citation>
    <scope>NUCLEOTIDE SEQUENCE [LARGE SCALE GENOMIC DNA]</scope>
    <source>
        <strain evidence="5 6">JCM19743</strain>
    </source>
</reference>
<evidence type="ECO:0000256" key="1">
    <source>
        <dbReference type="ARBA" id="ARBA00001947"/>
    </source>
</evidence>
<keyword evidence="3" id="KW-0378">Hydrolase</keyword>
<dbReference type="PANTHER" id="PTHR31817:SF0">
    <property type="entry name" value="CHROMOSOME UNDETERMINED SCAFFOLD_67, WHOLE GENOME SHOTGUN SEQUENCE"/>
    <property type="match status" value="1"/>
</dbReference>
<comment type="cofactor">
    <cofactor evidence="1">
        <name>Zn(2+)</name>
        <dbReference type="ChEBI" id="CHEBI:29105"/>
    </cofactor>
</comment>
<dbReference type="Proteomes" id="UP000236641">
    <property type="component" value="Unassembled WGS sequence"/>
</dbReference>
<dbReference type="OrthoDB" id="9785840at2"/>
<dbReference type="PANTHER" id="PTHR31817">
    <property type="match status" value="1"/>
</dbReference>
<dbReference type="SMART" id="SM01154">
    <property type="entry name" value="DUF1704"/>
    <property type="match status" value="1"/>
</dbReference>